<accession>A0A7C8IS48</accession>
<dbReference type="GO" id="GO:0006654">
    <property type="term" value="P:phosphatidic acid biosynthetic process"/>
    <property type="evidence" value="ECO:0007669"/>
    <property type="project" value="TreeGrafter"/>
</dbReference>
<organism evidence="4 5">
    <name type="scientific">Xylaria multiplex</name>
    <dbReference type="NCBI Taxonomy" id="323545"/>
    <lineage>
        <taxon>Eukaryota</taxon>
        <taxon>Fungi</taxon>
        <taxon>Dikarya</taxon>
        <taxon>Ascomycota</taxon>
        <taxon>Pezizomycotina</taxon>
        <taxon>Sordariomycetes</taxon>
        <taxon>Xylariomycetidae</taxon>
        <taxon>Xylariales</taxon>
        <taxon>Xylariaceae</taxon>
        <taxon>Xylaria</taxon>
    </lineage>
</organism>
<evidence type="ECO:0000256" key="1">
    <source>
        <dbReference type="ARBA" id="ARBA00038097"/>
    </source>
</evidence>
<comment type="caution">
    <text evidence="4">The sequence shown here is derived from an EMBL/GenBank/DDBJ whole genome shotgun (WGS) entry which is preliminary data.</text>
</comment>
<feature type="region of interest" description="Disordered" evidence="2">
    <location>
        <begin position="179"/>
        <end position="221"/>
    </location>
</feature>
<feature type="region of interest" description="Disordered" evidence="2">
    <location>
        <begin position="464"/>
        <end position="488"/>
    </location>
</feature>
<keyword evidence="5" id="KW-1185">Reference proteome</keyword>
<dbReference type="GO" id="GO:0055088">
    <property type="term" value="P:lipid homeostasis"/>
    <property type="evidence" value="ECO:0007669"/>
    <property type="project" value="TreeGrafter"/>
</dbReference>
<feature type="region of interest" description="Disordered" evidence="2">
    <location>
        <begin position="1"/>
        <end position="70"/>
    </location>
</feature>
<name>A0A7C8IS48_9PEZI</name>
<evidence type="ECO:0000256" key="2">
    <source>
        <dbReference type="SAM" id="MobiDB-lite"/>
    </source>
</evidence>
<gene>
    <name evidence="4" type="ORF">GQX73_g3793</name>
</gene>
<evidence type="ECO:0000313" key="4">
    <source>
        <dbReference type="EMBL" id="KAF2969780.1"/>
    </source>
</evidence>
<feature type="domain" description="AB hydrolase-1" evidence="3">
    <location>
        <begin position="321"/>
        <end position="633"/>
    </location>
</feature>
<dbReference type="EMBL" id="WUBL01000031">
    <property type="protein sequence ID" value="KAF2969780.1"/>
    <property type="molecule type" value="Genomic_DNA"/>
</dbReference>
<sequence>MSSLNASTSNTSGHTSEKAHVKPPSPPSPRPKYTESTAARYASKRSAAEINYPDPLPGGFMPGKKSSKASRKHLEIPSVYGLRTEHARHSLALTVDQWHLLTCASSSSSREPSPPFRSGMLKNPPSIVFQSRKLVSTIARIQQGDTTPAPVTATVTTTTTATTTATVTISTVASSSRSRIISAEESVSSPYASRDHQPIRSSQHTQPQAPAGRPPPRRPGMAFFPLGYKDAVQQWWTSVTPTIAERNVISCIPYLREAIAAETSPLARVPSAEDPGQTQTSAQNDPYGPRMWKSTMVQLSGKNRGLNEFSIERVGEPVDDTLVMLHGYGAGLGFYYKNFEPLSRLTGWKIYALDWLGMGNSKRPPFKITAKDPKEKTTEAENWFIDSLEEWRKIRKLDKFTVIGHSLGGYLAVSYALKYPGHINKLILASPVGVPEDPYAINAEMPEPSESTFQDEFTVDQQATTTHHDNNKLVDTNNPSVGATEANTPKKRPYPSWLVWLWDANVSPFSIVRLAGPLGPRFVSGWTSRRFNHLPDEEKQTLHDYAYSLFRQKGSGEYVLPYVLAPGAHARRPVINRIHAVGRQTITPATPETPAVKETGFPIVFMYGENDWMDVAGGLASEEKLKEAKARILSQAGDEEKQKENGSCKVIVVTKAGHHLYLDNPDEFNDYITKELNDTRKQTLRQKAAL</sequence>
<dbReference type="Gene3D" id="3.40.50.1820">
    <property type="entry name" value="alpha/beta hydrolase"/>
    <property type="match status" value="1"/>
</dbReference>
<dbReference type="PANTHER" id="PTHR42886">
    <property type="entry name" value="RE40534P-RELATED"/>
    <property type="match status" value="1"/>
</dbReference>
<comment type="similarity">
    <text evidence="1">Belongs to the peptidase S33 family. ABHD4/ABHD5 subfamily.</text>
</comment>
<feature type="compositionally biased region" description="Low complexity" evidence="2">
    <location>
        <begin position="179"/>
        <end position="189"/>
    </location>
</feature>
<dbReference type="Proteomes" id="UP000481858">
    <property type="component" value="Unassembled WGS sequence"/>
</dbReference>
<dbReference type="InParanoid" id="A0A7C8IS48"/>
<reference evidence="4 5" key="1">
    <citation type="submission" date="2019-12" db="EMBL/GenBank/DDBJ databases">
        <title>Draft genome sequence of the ascomycete Xylaria multiplex DSM 110363.</title>
        <authorList>
            <person name="Buettner E."/>
            <person name="Kellner H."/>
        </authorList>
    </citation>
    <scope>NUCLEOTIDE SEQUENCE [LARGE SCALE GENOMIC DNA]</scope>
    <source>
        <strain evidence="4 5">DSM 110363</strain>
    </source>
</reference>
<dbReference type="InterPro" id="IPR029058">
    <property type="entry name" value="AB_hydrolase_fold"/>
</dbReference>
<dbReference type="AlphaFoldDB" id="A0A7C8IS48"/>
<dbReference type="GO" id="GO:0042171">
    <property type="term" value="F:lysophosphatidic acid acyltransferase activity"/>
    <property type="evidence" value="ECO:0007669"/>
    <property type="project" value="TreeGrafter"/>
</dbReference>
<dbReference type="FunCoup" id="A0A7C8IS48">
    <property type="interactions" value="135"/>
</dbReference>
<dbReference type="GO" id="GO:0005743">
    <property type="term" value="C:mitochondrial inner membrane"/>
    <property type="evidence" value="ECO:0007669"/>
    <property type="project" value="TreeGrafter"/>
</dbReference>
<feature type="compositionally biased region" description="Polar residues" evidence="2">
    <location>
        <begin position="473"/>
        <end position="487"/>
    </location>
</feature>
<feature type="compositionally biased region" description="Polar residues" evidence="2">
    <location>
        <begin position="1"/>
        <end position="14"/>
    </location>
</feature>
<evidence type="ECO:0000313" key="5">
    <source>
        <dbReference type="Proteomes" id="UP000481858"/>
    </source>
</evidence>
<dbReference type="SUPFAM" id="SSF53474">
    <property type="entry name" value="alpha/beta-Hydrolases"/>
    <property type="match status" value="1"/>
</dbReference>
<dbReference type="GO" id="GO:0004623">
    <property type="term" value="F:phospholipase A2 activity"/>
    <property type="evidence" value="ECO:0007669"/>
    <property type="project" value="TreeGrafter"/>
</dbReference>
<dbReference type="GO" id="GO:0035965">
    <property type="term" value="P:cardiolipin acyl-chain remodeling"/>
    <property type="evidence" value="ECO:0007669"/>
    <property type="project" value="TreeGrafter"/>
</dbReference>
<dbReference type="Pfam" id="PF00561">
    <property type="entry name" value="Abhydrolase_1"/>
    <property type="match status" value="1"/>
</dbReference>
<dbReference type="OrthoDB" id="7457040at2759"/>
<feature type="region of interest" description="Disordered" evidence="2">
    <location>
        <begin position="267"/>
        <end position="290"/>
    </location>
</feature>
<dbReference type="PANTHER" id="PTHR42886:SF29">
    <property type="entry name" value="PUMMELIG, ISOFORM A"/>
    <property type="match status" value="1"/>
</dbReference>
<proteinExistence type="inferred from homology"/>
<evidence type="ECO:0000259" key="3">
    <source>
        <dbReference type="Pfam" id="PF00561"/>
    </source>
</evidence>
<dbReference type="InterPro" id="IPR000073">
    <property type="entry name" value="AB_hydrolase_1"/>
</dbReference>
<protein>
    <recommendedName>
        <fullName evidence="3">AB hydrolase-1 domain-containing protein</fullName>
    </recommendedName>
</protein>